<accession>I6YKB9</accession>
<proteinExistence type="predicted"/>
<name>I6YKB9_9BACT</name>
<reference evidence="1" key="1">
    <citation type="journal article" date="2012" name="PLoS ONE">
        <title>Functional metagenomics unveils a multifunctional glycosyl hydrolase from the family 43 catalysing the breakdown of plant polymers in the calf rumen.</title>
        <authorList>
            <person name="Ferrer M."/>
            <person name="Ghazi A."/>
            <person name="Beloqui A."/>
            <person name="Vieites J.M."/>
            <person name="Lopez-Cortes N."/>
            <person name="Marin-Navarro J."/>
            <person name="Nechitaylo T.Y."/>
            <person name="Guazzaroni M.E."/>
            <person name="Polaina J."/>
            <person name="Waliczek A."/>
            <person name="Chernikova T.N."/>
            <person name="Reva O.N."/>
            <person name="Golyshina O.V."/>
            <person name="Golyshin P.N."/>
        </authorList>
    </citation>
    <scope>NUCLEOTIDE SEQUENCE</scope>
</reference>
<protein>
    <recommendedName>
        <fullName evidence="2">DUF4359 domain-containing protein</fullName>
    </recommendedName>
</protein>
<evidence type="ECO:0008006" key="2">
    <source>
        <dbReference type="Google" id="ProtNLM"/>
    </source>
</evidence>
<dbReference type="AlphaFoldDB" id="I6YKB9"/>
<dbReference type="EMBL" id="JQ303338">
    <property type="protein sequence ID" value="AFN57665.1"/>
    <property type="molecule type" value="Genomic_DNA"/>
</dbReference>
<sequence>MMKKVLLFLTFAVIILMIVMALMKPDSTAHYDEVRRFVMNVVNTEMAQKQLPEEYAMQATMEASDKVNSYLRSRMRVDDYVIASVAMMRHQGGIYPVAVGIFGKVYVLVGEDQVRQLFLKGWSSSGRYEEMLKKMEKPEQSEKQIK</sequence>
<organism evidence="1">
    <name type="scientific">uncultured bacterium r_02</name>
    <dbReference type="NCBI Taxonomy" id="1132277"/>
    <lineage>
        <taxon>Bacteria</taxon>
        <taxon>environmental samples</taxon>
    </lineage>
</organism>
<evidence type="ECO:0000313" key="1">
    <source>
        <dbReference type="EMBL" id="AFN57665.1"/>
    </source>
</evidence>